<keyword evidence="5" id="KW-1185">Reference proteome</keyword>
<dbReference type="EMBL" id="CAAALY010130742">
    <property type="protein sequence ID" value="VEL32140.1"/>
    <property type="molecule type" value="Genomic_DNA"/>
</dbReference>
<evidence type="ECO:0000313" key="4">
    <source>
        <dbReference type="EMBL" id="VEL32140.1"/>
    </source>
</evidence>
<dbReference type="SUPFAM" id="SSF52540">
    <property type="entry name" value="P-loop containing nucleoside triphosphate hydrolases"/>
    <property type="match status" value="1"/>
</dbReference>
<dbReference type="GO" id="GO:0016787">
    <property type="term" value="F:hydrolase activity"/>
    <property type="evidence" value="ECO:0007669"/>
    <property type="project" value="UniProtKB-KW"/>
</dbReference>
<keyword evidence="2" id="KW-0347">Helicase</keyword>
<sequence length="94" mass="10039">MIICPELGFGDGPIGLVCAPTRELSQQIYSEAKKLARVYNLTVVCAYGGGSLWEQQKACEAGCEILICTPVSLIFFLPSIISKATATINSPNKS</sequence>
<gene>
    <name evidence="4" type="ORF">PXEA_LOCUS25580</name>
</gene>
<proteinExistence type="predicted"/>
<dbReference type="GO" id="GO:0005524">
    <property type="term" value="F:ATP binding"/>
    <property type="evidence" value="ECO:0007669"/>
    <property type="project" value="InterPro"/>
</dbReference>
<dbReference type="Proteomes" id="UP000784294">
    <property type="component" value="Unassembled WGS sequence"/>
</dbReference>
<dbReference type="Gene3D" id="3.40.50.300">
    <property type="entry name" value="P-loop containing nucleotide triphosphate hydrolases"/>
    <property type="match status" value="1"/>
</dbReference>
<dbReference type="InterPro" id="IPR011545">
    <property type="entry name" value="DEAD/DEAH_box_helicase_dom"/>
</dbReference>
<dbReference type="GO" id="GO:0003676">
    <property type="term" value="F:nucleic acid binding"/>
    <property type="evidence" value="ECO:0007669"/>
    <property type="project" value="InterPro"/>
</dbReference>
<evidence type="ECO:0000256" key="1">
    <source>
        <dbReference type="ARBA" id="ARBA00022801"/>
    </source>
</evidence>
<keyword evidence="2" id="KW-0547">Nucleotide-binding</keyword>
<dbReference type="PROSITE" id="PS51192">
    <property type="entry name" value="HELICASE_ATP_BIND_1"/>
    <property type="match status" value="1"/>
</dbReference>
<keyword evidence="1" id="KW-0378">Hydrolase</keyword>
<keyword evidence="2" id="KW-0067">ATP-binding</keyword>
<name>A0A3S5BNN2_9PLAT</name>
<protein>
    <recommendedName>
        <fullName evidence="3">Helicase ATP-binding domain-containing protein</fullName>
    </recommendedName>
</protein>
<dbReference type="InterPro" id="IPR014001">
    <property type="entry name" value="Helicase_ATP-bd"/>
</dbReference>
<organism evidence="4 5">
    <name type="scientific">Protopolystoma xenopodis</name>
    <dbReference type="NCBI Taxonomy" id="117903"/>
    <lineage>
        <taxon>Eukaryota</taxon>
        <taxon>Metazoa</taxon>
        <taxon>Spiralia</taxon>
        <taxon>Lophotrochozoa</taxon>
        <taxon>Platyhelminthes</taxon>
        <taxon>Monogenea</taxon>
        <taxon>Polyopisthocotylea</taxon>
        <taxon>Polystomatidea</taxon>
        <taxon>Polystomatidae</taxon>
        <taxon>Protopolystoma</taxon>
    </lineage>
</organism>
<dbReference type="OrthoDB" id="196131at2759"/>
<reference evidence="4" key="1">
    <citation type="submission" date="2018-11" db="EMBL/GenBank/DDBJ databases">
        <authorList>
            <consortium name="Pathogen Informatics"/>
        </authorList>
    </citation>
    <scope>NUCLEOTIDE SEQUENCE</scope>
</reference>
<evidence type="ECO:0000259" key="3">
    <source>
        <dbReference type="PROSITE" id="PS51192"/>
    </source>
</evidence>
<accession>A0A3S5BNN2</accession>
<dbReference type="AlphaFoldDB" id="A0A3S5BNN2"/>
<comment type="caution">
    <text evidence="4">The sequence shown here is derived from an EMBL/GenBank/DDBJ whole genome shotgun (WGS) entry which is preliminary data.</text>
</comment>
<dbReference type="InterPro" id="IPR027417">
    <property type="entry name" value="P-loop_NTPase"/>
</dbReference>
<evidence type="ECO:0000313" key="5">
    <source>
        <dbReference type="Proteomes" id="UP000784294"/>
    </source>
</evidence>
<dbReference type="PANTHER" id="PTHR47958">
    <property type="entry name" value="ATP-DEPENDENT RNA HELICASE DBP3"/>
    <property type="match status" value="1"/>
</dbReference>
<dbReference type="Pfam" id="PF00270">
    <property type="entry name" value="DEAD"/>
    <property type="match status" value="1"/>
</dbReference>
<feature type="domain" description="Helicase ATP-binding" evidence="3">
    <location>
        <begin position="1"/>
        <end position="94"/>
    </location>
</feature>
<dbReference type="GO" id="GO:0004386">
    <property type="term" value="F:helicase activity"/>
    <property type="evidence" value="ECO:0007669"/>
    <property type="project" value="UniProtKB-KW"/>
</dbReference>
<evidence type="ECO:0000256" key="2">
    <source>
        <dbReference type="ARBA" id="ARBA00022806"/>
    </source>
</evidence>